<protein>
    <submittedName>
        <fullName evidence="2">Uncharacterized protein</fullName>
    </submittedName>
</protein>
<comment type="caution">
    <text evidence="2">The sequence shown here is derived from an EMBL/GenBank/DDBJ whole genome shotgun (WGS) entry which is preliminary data.</text>
</comment>
<evidence type="ECO:0000313" key="3">
    <source>
        <dbReference type="Proteomes" id="UP001153076"/>
    </source>
</evidence>
<keyword evidence="1" id="KW-0472">Membrane</keyword>
<reference evidence="2" key="1">
    <citation type="submission" date="2022-04" db="EMBL/GenBank/DDBJ databases">
        <title>Carnegiea gigantea Genome sequencing and assembly v2.</title>
        <authorList>
            <person name="Copetti D."/>
            <person name="Sanderson M.J."/>
            <person name="Burquez A."/>
            <person name="Wojciechowski M.F."/>
        </authorList>
    </citation>
    <scope>NUCLEOTIDE SEQUENCE</scope>
    <source>
        <strain evidence="2">SGP5-SGP5p</strain>
        <tissue evidence="2">Aerial part</tissue>
    </source>
</reference>
<dbReference type="AlphaFoldDB" id="A0A9Q1JTR0"/>
<name>A0A9Q1JTR0_9CARY</name>
<dbReference type="Proteomes" id="UP001153076">
    <property type="component" value="Unassembled WGS sequence"/>
</dbReference>
<organism evidence="2 3">
    <name type="scientific">Carnegiea gigantea</name>
    <dbReference type="NCBI Taxonomy" id="171969"/>
    <lineage>
        <taxon>Eukaryota</taxon>
        <taxon>Viridiplantae</taxon>
        <taxon>Streptophyta</taxon>
        <taxon>Embryophyta</taxon>
        <taxon>Tracheophyta</taxon>
        <taxon>Spermatophyta</taxon>
        <taxon>Magnoliopsida</taxon>
        <taxon>eudicotyledons</taxon>
        <taxon>Gunneridae</taxon>
        <taxon>Pentapetalae</taxon>
        <taxon>Caryophyllales</taxon>
        <taxon>Cactineae</taxon>
        <taxon>Cactaceae</taxon>
        <taxon>Cactoideae</taxon>
        <taxon>Echinocereeae</taxon>
        <taxon>Carnegiea</taxon>
    </lineage>
</organism>
<keyword evidence="3" id="KW-1185">Reference proteome</keyword>
<keyword evidence="1" id="KW-1133">Transmembrane helix</keyword>
<keyword evidence="1" id="KW-0812">Transmembrane</keyword>
<evidence type="ECO:0000313" key="2">
    <source>
        <dbReference type="EMBL" id="KAJ8430837.1"/>
    </source>
</evidence>
<dbReference type="EMBL" id="JAKOGI010000751">
    <property type="protein sequence ID" value="KAJ8430837.1"/>
    <property type="molecule type" value="Genomic_DNA"/>
</dbReference>
<evidence type="ECO:0000256" key="1">
    <source>
        <dbReference type="SAM" id="Phobius"/>
    </source>
</evidence>
<sequence>MQPTHHSGSGVWVHTPPFSWQWWNFRRSLGRSGVWEDEGGRRQSVEAFVGGECGAHFVAYFGFVYGGVVISGVVWANQGFGKMKEEEGDEWTPLSAARVVRAPPSYPDLMVERFGKTKEEETILMLWVMSSGSGLRPLALALSQLPTSQIPVATASGPRRVVIASHPTSHWTDRRPQQSHTHDPVTHRPPFFSPCSVTSLPSCSWSSPGCWILVTVSRVLVMVARSARALPNLAGFSSG</sequence>
<proteinExistence type="predicted"/>
<accession>A0A9Q1JTR0</accession>
<feature type="transmembrane region" description="Helical" evidence="1">
    <location>
        <begin position="57"/>
        <end position="76"/>
    </location>
</feature>
<gene>
    <name evidence="2" type="ORF">Cgig2_034164</name>
</gene>